<proteinExistence type="predicted"/>
<gene>
    <name evidence="1" type="ORF">ZBT109_0215</name>
</gene>
<sequence length="32" mass="3522">MLGGVTMPSGRCGTFYTAIRWYFDEFSINGGS</sequence>
<name>A0A348HBL1_9GAMM</name>
<dbReference type="Proteomes" id="UP000267342">
    <property type="component" value="Chromosome"/>
</dbReference>
<dbReference type="KEGG" id="zpl:ZBT109_0215"/>
<dbReference type="EMBL" id="AP018933">
    <property type="protein sequence ID" value="BBG29013.1"/>
    <property type="molecule type" value="Genomic_DNA"/>
</dbReference>
<keyword evidence="2" id="KW-1185">Reference proteome</keyword>
<evidence type="ECO:0000313" key="1">
    <source>
        <dbReference type="EMBL" id="BBG29013.1"/>
    </source>
</evidence>
<accession>A0A348HBL1</accession>
<evidence type="ECO:0000313" key="2">
    <source>
        <dbReference type="Proteomes" id="UP000267342"/>
    </source>
</evidence>
<organism evidence="1 2">
    <name type="scientific">Zymobacter palmae</name>
    <dbReference type="NCBI Taxonomy" id="33074"/>
    <lineage>
        <taxon>Bacteria</taxon>
        <taxon>Pseudomonadati</taxon>
        <taxon>Pseudomonadota</taxon>
        <taxon>Gammaproteobacteria</taxon>
        <taxon>Oceanospirillales</taxon>
        <taxon>Halomonadaceae</taxon>
        <taxon>Zymobacter group</taxon>
        <taxon>Zymobacter</taxon>
    </lineage>
</organism>
<dbReference type="AlphaFoldDB" id="A0A348HBL1"/>
<reference evidence="1 2" key="1">
    <citation type="submission" date="2018-09" db="EMBL/GenBank/DDBJ databases">
        <title>Zymobacter palmae IAM14233 (=T109) whole genome analysis.</title>
        <authorList>
            <person name="Yanase H."/>
        </authorList>
    </citation>
    <scope>NUCLEOTIDE SEQUENCE [LARGE SCALE GENOMIC DNA]</scope>
    <source>
        <strain evidence="1 2">IAM14233</strain>
    </source>
</reference>
<protein>
    <submittedName>
        <fullName evidence="1">ABC-type uncharacterized transport system</fullName>
    </submittedName>
</protein>